<dbReference type="EMBL" id="PPEA01000526">
    <property type="protein sequence ID" value="PQM46229.1"/>
    <property type="molecule type" value="Genomic_DNA"/>
</dbReference>
<reference evidence="3 5" key="1">
    <citation type="submission" date="2016-10" db="EMBL/GenBank/DDBJ databases">
        <title>Genome sequence of Mycobacterium talmonii.</title>
        <authorList>
            <person name="Greninger A.L."/>
            <person name="Elliott B."/>
            <person name="Vasireddy S."/>
            <person name="Vasireddy R."/>
        </authorList>
    </citation>
    <scope>NUCLEOTIDE SEQUENCE [LARGE SCALE GENOMIC DNA]</scope>
    <source>
        <strain evidence="3">MO-5499</strain>
        <strain evidence="5">NE-TNMC-100812</strain>
    </source>
</reference>
<evidence type="ECO:0000259" key="2">
    <source>
        <dbReference type="Pfam" id="PF05305"/>
    </source>
</evidence>
<protein>
    <recommendedName>
        <fullName evidence="2">DUF732 domain-containing protein</fullName>
    </recommendedName>
</protein>
<evidence type="ECO:0000313" key="5">
    <source>
        <dbReference type="Proteomes" id="UP000179734"/>
    </source>
</evidence>
<evidence type="ECO:0000313" key="4">
    <source>
        <dbReference type="EMBL" id="PQM46229.1"/>
    </source>
</evidence>
<keyword evidence="5" id="KW-1185">Reference proteome</keyword>
<organism evidence="3 5">
    <name type="scientific">Mycobacterium talmoniae</name>
    <dbReference type="NCBI Taxonomy" id="1858794"/>
    <lineage>
        <taxon>Bacteria</taxon>
        <taxon>Bacillati</taxon>
        <taxon>Actinomycetota</taxon>
        <taxon>Actinomycetes</taxon>
        <taxon>Mycobacteriales</taxon>
        <taxon>Mycobacteriaceae</taxon>
        <taxon>Mycobacterium</taxon>
    </lineage>
</organism>
<accession>A0A1S1NQK0</accession>
<reference evidence="4 6" key="2">
    <citation type="journal article" date="2017" name="Int. J. Syst. Evol. Microbiol.">
        <title>Mycobacterium talmoniae sp. nov., a slowly growing mycobacterium isolated from human respiratory samples.</title>
        <authorList>
            <person name="Davidson R.M."/>
            <person name="DeGroote M.A."/>
            <person name="Marola J.L."/>
            <person name="Buss S."/>
            <person name="Jones V."/>
            <person name="McNeil M.R."/>
            <person name="Freifeld A.G."/>
            <person name="Elaine Epperson L."/>
            <person name="Hasan N.A."/>
            <person name="Jackson M."/>
            <person name="Iwen P.C."/>
            <person name="Salfinger M."/>
            <person name="Strong M."/>
        </authorList>
    </citation>
    <scope>NUCLEOTIDE SEQUENCE [LARGE SCALE GENOMIC DNA]</scope>
    <source>
        <strain evidence="4 6">ATCC BAA-2683</strain>
    </source>
</reference>
<feature type="signal peptide" evidence="1">
    <location>
        <begin position="1"/>
        <end position="23"/>
    </location>
</feature>
<feature type="chain" id="PRO_5033281829" description="DUF732 domain-containing protein" evidence="1">
    <location>
        <begin position="24"/>
        <end position="111"/>
    </location>
</feature>
<keyword evidence="1" id="KW-0732">Signal</keyword>
<evidence type="ECO:0000256" key="1">
    <source>
        <dbReference type="SAM" id="SignalP"/>
    </source>
</evidence>
<dbReference type="Pfam" id="PF05305">
    <property type="entry name" value="DUF732"/>
    <property type="match status" value="1"/>
</dbReference>
<evidence type="ECO:0000313" key="6">
    <source>
        <dbReference type="Proteomes" id="UP000238296"/>
    </source>
</evidence>
<comment type="caution">
    <text evidence="3">The sequence shown here is derived from an EMBL/GenBank/DDBJ whole genome shotgun (WGS) entry which is preliminary data.</text>
</comment>
<reference evidence="4" key="3">
    <citation type="submission" date="2018-01" db="EMBL/GenBank/DDBJ databases">
        <authorList>
            <person name="Gaut B.S."/>
            <person name="Morton B.R."/>
            <person name="Clegg M.T."/>
            <person name="Duvall M.R."/>
        </authorList>
    </citation>
    <scope>NUCLEOTIDE SEQUENCE</scope>
    <source>
        <strain evidence="4">ATCC BAA-2683</strain>
    </source>
</reference>
<evidence type="ECO:0000313" key="3">
    <source>
        <dbReference type="EMBL" id="OHV06662.1"/>
    </source>
</evidence>
<sequence>MKMRLAAATAAAFAVALAAPAHADPDTDFAAELQGYGIYGPRDYNAWLGKLVCKRMDRGVDSDANKSVHFALTNLPKGTTNPQAWQFVGAAANTYCPEHLPDLGRTAGPQG</sequence>
<dbReference type="AlphaFoldDB" id="A0A1S1NQK0"/>
<feature type="domain" description="DUF732" evidence="2">
    <location>
        <begin position="26"/>
        <end position="98"/>
    </location>
</feature>
<name>A0A1S1NQK0_9MYCO</name>
<dbReference type="EMBL" id="MLQM01000003">
    <property type="protein sequence ID" value="OHV06662.1"/>
    <property type="molecule type" value="Genomic_DNA"/>
</dbReference>
<proteinExistence type="predicted"/>
<gene>
    <name evidence="3" type="ORF">BKN37_01450</name>
    <name evidence="4" type="ORF">C1Y40_03596</name>
</gene>
<dbReference type="Proteomes" id="UP000238296">
    <property type="component" value="Unassembled WGS sequence"/>
</dbReference>
<dbReference type="InterPro" id="IPR007969">
    <property type="entry name" value="DUF732"/>
</dbReference>
<dbReference type="RefSeq" id="WP_071020130.1">
    <property type="nucleotide sequence ID" value="NZ_MLQM01000003.1"/>
</dbReference>
<dbReference type="Proteomes" id="UP000179734">
    <property type="component" value="Unassembled WGS sequence"/>
</dbReference>